<dbReference type="AlphaFoldDB" id="A0A8J2HLP1"/>
<protein>
    <submittedName>
        <fullName evidence="2">Uncharacterized protein</fullName>
    </submittedName>
</protein>
<accession>A0A8J2HLP1</accession>
<name>A0A8J2HLP1_COTCN</name>
<feature type="compositionally biased region" description="Basic residues" evidence="1">
    <location>
        <begin position="8"/>
        <end position="20"/>
    </location>
</feature>
<evidence type="ECO:0000256" key="1">
    <source>
        <dbReference type="SAM" id="MobiDB-lite"/>
    </source>
</evidence>
<keyword evidence="3" id="KW-1185">Reference proteome</keyword>
<feature type="compositionally biased region" description="Polar residues" evidence="1">
    <location>
        <begin position="34"/>
        <end position="44"/>
    </location>
</feature>
<gene>
    <name evidence="2" type="ORF">HICCMSTLAB_LOCUS10672</name>
</gene>
<sequence>MKSVAKTSKNRKRRQRHPRKNKSDSEDTEGSILPQDSQYSGSTETEGEAKEDSALPPSMNFFDALRFYRHLLNPVPMVIGEMLYQQPMTREESYRLRRPLGGMVTKNKQPRVMYNQRNILNLEANLRNFNWQFTWKFDQDVSTRVSSKGQLDEDLNCDELTCCSYCDFEEPIQSDFIKEI</sequence>
<reference evidence="2" key="1">
    <citation type="submission" date="2021-04" db="EMBL/GenBank/DDBJ databases">
        <authorList>
            <person name="Chebbi M.A.C M."/>
        </authorList>
    </citation>
    <scope>NUCLEOTIDE SEQUENCE</scope>
</reference>
<dbReference type="EMBL" id="CAJNRD030001123">
    <property type="protein sequence ID" value="CAG5101771.1"/>
    <property type="molecule type" value="Genomic_DNA"/>
</dbReference>
<evidence type="ECO:0000313" key="3">
    <source>
        <dbReference type="Proteomes" id="UP000786811"/>
    </source>
</evidence>
<evidence type="ECO:0000313" key="2">
    <source>
        <dbReference type="EMBL" id="CAG5101771.1"/>
    </source>
</evidence>
<proteinExistence type="predicted"/>
<organism evidence="2 3">
    <name type="scientific">Cotesia congregata</name>
    <name type="common">Parasitoid wasp</name>
    <name type="synonym">Apanteles congregatus</name>
    <dbReference type="NCBI Taxonomy" id="51543"/>
    <lineage>
        <taxon>Eukaryota</taxon>
        <taxon>Metazoa</taxon>
        <taxon>Ecdysozoa</taxon>
        <taxon>Arthropoda</taxon>
        <taxon>Hexapoda</taxon>
        <taxon>Insecta</taxon>
        <taxon>Pterygota</taxon>
        <taxon>Neoptera</taxon>
        <taxon>Endopterygota</taxon>
        <taxon>Hymenoptera</taxon>
        <taxon>Apocrita</taxon>
        <taxon>Ichneumonoidea</taxon>
        <taxon>Braconidae</taxon>
        <taxon>Microgastrinae</taxon>
        <taxon>Cotesia</taxon>
    </lineage>
</organism>
<dbReference type="OrthoDB" id="6819088at2759"/>
<feature type="region of interest" description="Disordered" evidence="1">
    <location>
        <begin position="1"/>
        <end position="55"/>
    </location>
</feature>
<comment type="caution">
    <text evidence="2">The sequence shown here is derived from an EMBL/GenBank/DDBJ whole genome shotgun (WGS) entry which is preliminary data.</text>
</comment>
<dbReference type="Proteomes" id="UP000786811">
    <property type="component" value="Unassembled WGS sequence"/>
</dbReference>